<reference evidence="2" key="1">
    <citation type="journal article" date="2023" name="Commun. Biol.">
        <title>Genome analysis of Parmales, the sister group of diatoms, reveals the evolutionary specialization of diatoms from phago-mixotrophs to photoautotrophs.</title>
        <authorList>
            <person name="Ban H."/>
            <person name="Sato S."/>
            <person name="Yoshikawa S."/>
            <person name="Yamada K."/>
            <person name="Nakamura Y."/>
            <person name="Ichinomiya M."/>
            <person name="Sato N."/>
            <person name="Blanc-Mathieu R."/>
            <person name="Endo H."/>
            <person name="Kuwata A."/>
            <person name="Ogata H."/>
        </authorList>
    </citation>
    <scope>NUCLEOTIDE SEQUENCE [LARGE SCALE GENOMIC DNA]</scope>
</reference>
<accession>A0A9W7BP98</accession>
<evidence type="ECO:0000313" key="2">
    <source>
        <dbReference type="Proteomes" id="UP001162640"/>
    </source>
</evidence>
<dbReference type="Proteomes" id="UP001162640">
    <property type="component" value="Unassembled WGS sequence"/>
</dbReference>
<dbReference type="AlphaFoldDB" id="A0A9W7BP98"/>
<protein>
    <submittedName>
        <fullName evidence="1">Uncharacterized protein</fullName>
    </submittedName>
</protein>
<name>A0A9W7BP98_9STRA</name>
<proteinExistence type="predicted"/>
<sequence length="178" mass="20065">MVYRCSKLVPSHIDVDDINQADNDVTTDVVHHLRTQQRIAALEKMLAERDAENAALKFSNVPAAHTNDFMSTIDFKRHFVGLVHIEMLLVLSEVCKKWNEVVKEVVDESVESGVMMVYGGNDISWEVAYAQEDRRELVTQVVFLLNITKVGVRACTWAFNLDVVDIPEGVESIGWGAF</sequence>
<organism evidence="1 2">
    <name type="scientific">Triparma laevis f. inornata</name>
    <dbReference type="NCBI Taxonomy" id="1714386"/>
    <lineage>
        <taxon>Eukaryota</taxon>
        <taxon>Sar</taxon>
        <taxon>Stramenopiles</taxon>
        <taxon>Ochrophyta</taxon>
        <taxon>Bolidophyceae</taxon>
        <taxon>Parmales</taxon>
        <taxon>Triparmaceae</taxon>
        <taxon>Triparma</taxon>
    </lineage>
</organism>
<dbReference type="EMBL" id="BLQM01000459">
    <property type="protein sequence ID" value="GMH90894.1"/>
    <property type="molecule type" value="Genomic_DNA"/>
</dbReference>
<comment type="caution">
    <text evidence="1">The sequence shown here is derived from an EMBL/GenBank/DDBJ whole genome shotgun (WGS) entry which is preliminary data.</text>
</comment>
<evidence type="ECO:0000313" key="1">
    <source>
        <dbReference type="EMBL" id="GMH90894.1"/>
    </source>
</evidence>
<gene>
    <name evidence="1" type="ORF">TL16_g11900</name>
</gene>